<protein>
    <submittedName>
        <fullName evidence="3">Uncharacterized protein</fullName>
    </submittedName>
</protein>
<keyword evidence="2" id="KW-1133">Transmembrane helix</keyword>
<organism evidence="3 4">
    <name type="scientific">Catenuloplanes atrovinosus</name>
    <dbReference type="NCBI Taxonomy" id="137266"/>
    <lineage>
        <taxon>Bacteria</taxon>
        <taxon>Bacillati</taxon>
        <taxon>Actinomycetota</taxon>
        <taxon>Actinomycetes</taxon>
        <taxon>Micromonosporales</taxon>
        <taxon>Micromonosporaceae</taxon>
        <taxon>Catenuloplanes</taxon>
    </lineage>
</organism>
<feature type="region of interest" description="Disordered" evidence="1">
    <location>
        <begin position="79"/>
        <end position="113"/>
    </location>
</feature>
<accession>A0AAE3YXU6</accession>
<name>A0AAE3YXU6_9ACTN</name>
<evidence type="ECO:0000313" key="3">
    <source>
        <dbReference type="EMBL" id="MDR7280606.1"/>
    </source>
</evidence>
<dbReference type="AlphaFoldDB" id="A0AAE3YXU6"/>
<keyword evidence="4" id="KW-1185">Reference proteome</keyword>
<evidence type="ECO:0000256" key="1">
    <source>
        <dbReference type="SAM" id="MobiDB-lite"/>
    </source>
</evidence>
<feature type="transmembrane region" description="Helical" evidence="2">
    <location>
        <begin position="42"/>
        <end position="61"/>
    </location>
</feature>
<comment type="caution">
    <text evidence="3">The sequence shown here is derived from an EMBL/GenBank/DDBJ whole genome shotgun (WGS) entry which is preliminary data.</text>
</comment>
<evidence type="ECO:0000256" key="2">
    <source>
        <dbReference type="SAM" id="Phobius"/>
    </source>
</evidence>
<reference evidence="3" key="1">
    <citation type="submission" date="2023-07" db="EMBL/GenBank/DDBJ databases">
        <title>Sequencing the genomes of 1000 actinobacteria strains.</title>
        <authorList>
            <person name="Klenk H.-P."/>
        </authorList>
    </citation>
    <scope>NUCLEOTIDE SEQUENCE</scope>
    <source>
        <strain evidence="3">DSM 44707</strain>
    </source>
</reference>
<dbReference type="RefSeq" id="WP_310375264.1">
    <property type="nucleotide sequence ID" value="NZ_JAVDYB010000001.1"/>
</dbReference>
<dbReference type="Proteomes" id="UP001183643">
    <property type="component" value="Unassembled WGS sequence"/>
</dbReference>
<sequence length="406" mass="40480">MSPVLEDRLRDLFAATTQSVPSADDPAARAMARGRAIRRRRLTVAAAAAALLAGASVYGLGTLGPRGGAPTVMLPNGAPVEASSAAPPAVAEADRGPDGSATAEQRDIGGEPTGLELDVRVGDQLWTTGGSVVTLAGVGNVTRAYRVPIGWVYGGEHGVRLLVLEDGSTKALSARGDGWALDPAGERIAFVADGRLHVGAVTVDGLAVTGGAPIAGEVYPAGFVGDSVLIRAGDGAYALLDPAAPVEPAVNPRVLTVLGPRADGAVTALVREEGGDRVCLARLEAAAPELRIGTTGGCALGLTVDGDSGVRLSADGSHLYQAGDDGFRLIDVDAAIGGAGGTVDCAAGTGTAPVWISADALLAGADGTAVTCRVDGVRGTVALPAGVGANWQYVPRLGGLPGSRTR</sequence>
<keyword evidence="2" id="KW-0812">Transmembrane</keyword>
<feature type="compositionally biased region" description="Low complexity" evidence="1">
    <location>
        <begin position="79"/>
        <end position="91"/>
    </location>
</feature>
<dbReference type="EMBL" id="JAVDYB010000001">
    <property type="protein sequence ID" value="MDR7280606.1"/>
    <property type="molecule type" value="Genomic_DNA"/>
</dbReference>
<evidence type="ECO:0000313" key="4">
    <source>
        <dbReference type="Proteomes" id="UP001183643"/>
    </source>
</evidence>
<proteinExistence type="predicted"/>
<gene>
    <name evidence="3" type="ORF">J2S41_007384</name>
</gene>
<keyword evidence="2" id="KW-0472">Membrane</keyword>